<dbReference type="KEGG" id="mat:MARTH_orf261"/>
<dbReference type="EMBL" id="CP001047">
    <property type="protein sequence ID" value="ACF07165.1"/>
    <property type="molecule type" value="Genomic_DNA"/>
</dbReference>
<protein>
    <submittedName>
        <fullName evidence="1">Uncharacterized protein</fullName>
    </submittedName>
</protein>
<dbReference type="Proteomes" id="UP000008812">
    <property type="component" value="Chromosome"/>
</dbReference>
<organism evidence="1 2">
    <name type="scientific">Metamycoplasma arthritidis (strain 158L3-1)</name>
    <name type="common">Mycoplasma arthritidis</name>
    <dbReference type="NCBI Taxonomy" id="243272"/>
    <lineage>
        <taxon>Bacteria</taxon>
        <taxon>Bacillati</taxon>
        <taxon>Mycoplasmatota</taxon>
        <taxon>Mycoplasmoidales</taxon>
        <taxon>Metamycoplasmataceae</taxon>
        <taxon>Metamycoplasma</taxon>
    </lineage>
</organism>
<dbReference type="HOGENOM" id="CLU_756081_0_0_14"/>
<name>B3PMB3_META1</name>
<sequence length="366" mass="42085">MKKTIITTLKFQKSQIIFEAVEQASDLILPIYSNVFDGYHFSSSTELEVFVKNSKEALERIIKGKVSEIIIMVASDINENLKINNYSFSKTILNNNATLSELELEKEIIQEFEKNAKVIIKNETLNKSVKNNTLTLIKNVAFLEANFVSLVNRITTNNHLNVAKYYILDELKAFNDTIANKNQVFIDINDNYLKFDLFLGKNLLKTHIVNNGINQIRSKITSKHNKASSTLVNLAIKIQDDLEELKSQDNVVDTAKNVLDFYLEQMLIEYRNFLHQNSLNADHLKLNFYHNDYASAFKKLSIAKQVAVKICSNDCDFISQEMHGLINILTENIEKQDLKKFITTEIFVIDSILSEQKINRKNTLFI</sequence>
<keyword evidence="2" id="KW-1185">Reference proteome</keyword>
<dbReference type="AlphaFoldDB" id="B3PMB3"/>
<dbReference type="RefSeq" id="WP_012498122.1">
    <property type="nucleotide sequence ID" value="NC_011025.1"/>
</dbReference>
<reference evidence="1 2" key="1">
    <citation type="journal article" date="2008" name="Infect. Immun.">
        <title>Genome of Mycoplasma arthritidis.</title>
        <authorList>
            <person name="Dybvig K."/>
            <person name="Zuhua C."/>
            <person name="Lao P."/>
            <person name="Jordan D.S."/>
            <person name="French C.T."/>
            <person name="Tu A.H."/>
            <person name="Loraine A.E."/>
        </authorList>
    </citation>
    <scope>NUCLEOTIDE SEQUENCE [LARGE SCALE GENOMIC DNA]</scope>
    <source>
        <strain evidence="1 2">158L3-1</strain>
    </source>
</reference>
<evidence type="ECO:0000313" key="1">
    <source>
        <dbReference type="EMBL" id="ACF07165.1"/>
    </source>
</evidence>
<dbReference type="STRING" id="243272.MARTH_orf261"/>
<accession>B3PMB3</accession>
<evidence type="ECO:0000313" key="2">
    <source>
        <dbReference type="Proteomes" id="UP000008812"/>
    </source>
</evidence>
<proteinExistence type="predicted"/>
<gene>
    <name evidence="1" type="ordered locus">MARTH_orf261</name>
</gene>